<sequence length="123" mass="13173">MPSHSVAPVESVPPRGRATAAVDRVVTGISLWWMASPITFVLSVFISVQSRDPIWARVSGALLAASMGGVVAAPAIGLVLALVGRRWRARRRFAAMAAVSAAVIILLLLLWELIRECPDGYHC</sequence>
<gene>
    <name evidence="3" type="ORF">C4B68_02395</name>
</gene>
<feature type="transmembrane region" description="Helical" evidence="1">
    <location>
        <begin position="54"/>
        <end position="81"/>
    </location>
</feature>
<evidence type="ECO:0000313" key="4">
    <source>
        <dbReference type="Proteomes" id="UP000238413"/>
    </source>
</evidence>
<dbReference type="Proteomes" id="UP000238413">
    <property type="component" value="Chromosome"/>
</dbReference>
<dbReference type="RefSeq" id="WP_099506736.1">
    <property type="nucleotide sequence ID" value="NZ_CP026652.1"/>
</dbReference>
<evidence type="ECO:0000256" key="1">
    <source>
        <dbReference type="SAM" id="Phobius"/>
    </source>
</evidence>
<organism evidence="3 4">
    <name type="scientific">Streptomyces dengpaensis</name>
    <dbReference type="NCBI Taxonomy" id="2049881"/>
    <lineage>
        <taxon>Bacteria</taxon>
        <taxon>Bacillati</taxon>
        <taxon>Actinomycetota</taxon>
        <taxon>Actinomycetes</taxon>
        <taxon>Kitasatosporales</taxon>
        <taxon>Streptomycetaceae</taxon>
        <taxon>Streptomyces</taxon>
    </lineage>
</organism>
<reference evidence="3 4" key="1">
    <citation type="submission" date="2018-02" db="EMBL/GenBank/DDBJ databases">
        <title>Complete genome sequence of Streptomyces dengpaensis, the producer of angucyclines.</title>
        <authorList>
            <person name="Yumei L."/>
        </authorList>
    </citation>
    <scope>NUCLEOTIDE SEQUENCE [LARGE SCALE GENOMIC DNA]</scope>
    <source>
        <strain evidence="3 4">XZHG99</strain>
    </source>
</reference>
<proteinExistence type="predicted"/>
<feature type="transmembrane region" description="Helical" evidence="1">
    <location>
        <begin position="25"/>
        <end position="48"/>
    </location>
</feature>
<keyword evidence="1" id="KW-0472">Membrane</keyword>
<evidence type="ECO:0000259" key="2">
    <source>
        <dbReference type="PROSITE" id="PS50850"/>
    </source>
</evidence>
<dbReference type="EMBL" id="CP026652">
    <property type="protein sequence ID" value="AVH54839.1"/>
    <property type="molecule type" value="Genomic_DNA"/>
</dbReference>
<dbReference type="PROSITE" id="PS50850">
    <property type="entry name" value="MFS"/>
    <property type="match status" value="1"/>
</dbReference>
<name>A0ABM6SL33_9ACTN</name>
<feature type="transmembrane region" description="Helical" evidence="1">
    <location>
        <begin position="93"/>
        <end position="114"/>
    </location>
</feature>
<dbReference type="InterPro" id="IPR020846">
    <property type="entry name" value="MFS_dom"/>
</dbReference>
<evidence type="ECO:0000313" key="3">
    <source>
        <dbReference type="EMBL" id="AVH54839.1"/>
    </source>
</evidence>
<keyword evidence="1" id="KW-1133">Transmembrane helix</keyword>
<keyword evidence="1" id="KW-0812">Transmembrane</keyword>
<feature type="domain" description="Major facilitator superfamily (MFS) profile" evidence="2">
    <location>
        <begin position="1"/>
        <end position="123"/>
    </location>
</feature>
<accession>A0ABM6SL33</accession>
<protein>
    <recommendedName>
        <fullName evidence="2">Major facilitator superfamily (MFS) profile domain-containing protein</fullName>
    </recommendedName>
</protein>
<keyword evidence="4" id="KW-1185">Reference proteome</keyword>